<dbReference type="Pfam" id="PF00512">
    <property type="entry name" value="HisKA"/>
    <property type="match status" value="1"/>
</dbReference>
<dbReference type="Pfam" id="PF02518">
    <property type="entry name" value="HATPase_c"/>
    <property type="match status" value="1"/>
</dbReference>
<keyword evidence="8" id="KW-0175">Coiled coil</keyword>
<dbReference type="PANTHER" id="PTHR43547:SF2">
    <property type="entry name" value="HYBRID SIGNAL TRANSDUCTION HISTIDINE KINASE C"/>
    <property type="match status" value="1"/>
</dbReference>
<dbReference type="SUPFAM" id="SSF47384">
    <property type="entry name" value="Homodimeric domain of signal transducing histidine kinase"/>
    <property type="match status" value="1"/>
</dbReference>
<feature type="transmembrane region" description="Helical" evidence="9">
    <location>
        <begin position="237"/>
        <end position="253"/>
    </location>
</feature>
<dbReference type="FunFam" id="3.30.565.10:FF:000006">
    <property type="entry name" value="Sensor histidine kinase WalK"/>
    <property type="match status" value="1"/>
</dbReference>
<dbReference type="CDD" id="cd00082">
    <property type="entry name" value="HisKA"/>
    <property type="match status" value="1"/>
</dbReference>
<feature type="transmembrane region" description="Helical" evidence="9">
    <location>
        <begin position="68"/>
        <end position="87"/>
    </location>
</feature>
<name>A0A1M5W4P4_9CLOT</name>
<keyword evidence="5" id="KW-0808">Transferase</keyword>
<dbReference type="GO" id="GO:0000155">
    <property type="term" value="F:phosphorelay sensor kinase activity"/>
    <property type="evidence" value="ECO:0007669"/>
    <property type="project" value="InterPro"/>
</dbReference>
<dbReference type="Gene3D" id="3.30.565.10">
    <property type="entry name" value="Histidine kinase-like ATPase, C-terminal domain"/>
    <property type="match status" value="1"/>
</dbReference>
<proteinExistence type="predicted"/>
<dbReference type="Pfam" id="PF13188">
    <property type="entry name" value="PAS_8"/>
    <property type="match status" value="1"/>
</dbReference>
<evidence type="ECO:0000256" key="5">
    <source>
        <dbReference type="ARBA" id="ARBA00022679"/>
    </source>
</evidence>
<dbReference type="EMBL" id="FQXM01000015">
    <property type="protein sequence ID" value="SHH82421.1"/>
    <property type="molecule type" value="Genomic_DNA"/>
</dbReference>
<dbReference type="Pfam" id="PF17159">
    <property type="entry name" value="MASE3"/>
    <property type="match status" value="1"/>
</dbReference>
<feature type="domain" description="Histidine kinase" evidence="10">
    <location>
        <begin position="415"/>
        <end position="635"/>
    </location>
</feature>
<dbReference type="Gene3D" id="1.10.287.130">
    <property type="match status" value="1"/>
</dbReference>
<feature type="coiled-coil region" evidence="8">
    <location>
        <begin position="257"/>
        <end position="284"/>
    </location>
</feature>
<dbReference type="InterPro" id="IPR000014">
    <property type="entry name" value="PAS"/>
</dbReference>
<dbReference type="PROSITE" id="PS50109">
    <property type="entry name" value="HIS_KIN"/>
    <property type="match status" value="1"/>
</dbReference>
<feature type="transmembrane region" description="Helical" evidence="9">
    <location>
        <begin position="107"/>
        <end position="124"/>
    </location>
</feature>
<evidence type="ECO:0000313" key="12">
    <source>
        <dbReference type="Proteomes" id="UP000184447"/>
    </source>
</evidence>
<evidence type="ECO:0000256" key="7">
    <source>
        <dbReference type="ARBA" id="ARBA00023012"/>
    </source>
</evidence>
<comment type="subcellular location">
    <subcellularLocation>
        <location evidence="2">Membrane</location>
    </subcellularLocation>
</comment>
<feature type="transmembrane region" description="Helical" evidence="9">
    <location>
        <begin position="167"/>
        <end position="186"/>
    </location>
</feature>
<evidence type="ECO:0000256" key="3">
    <source>
        <dbReference type="ARBA" id="ARBA00012438"/>
    </source>
</evidence>
<sequence>MEKIEYQIKLFKRIEFIVIILLSILFWFFSNRNFLLFHISIEVVGIIFGFSLMLIAVGTSKVSENKMFTYLGIIYGFVGLMDFVHTMSSEGIVIYTNNTNIFIQLRIVARLYEAIALVCSVFFIKRKINVVKTIFINLLIVIILFFLVFGVKIFPQCYIEGLGVTKVKVILEFVIISLYTLTIFLYRKYTNEMSFNTLQMLEYSLIFKIIGEVYFIIFNEQYNVFNYLGHINKGISIYLMYKVIFLAVILDPYNNIFNKLNKKAEDLEKANIIIENEADKYKKILDFFPNGIIKKENNKIIYVNKRFKEMFNIKDESELLQEKFDFIKYCKTKVIIQDNSIKEEKNLEAPVEREISINGIKVNVEISTLCIYRDEKKLYISVFRDIGDKKKTERIIAKLKEKEKEDELKNEFFSNISHELRTPINVIYSAIQTEKIFLKEKNLEAIEKYNSIINQNCFRLIRITNNIIDSTKIKSRFMKPKFNVINLVQLIEEITQSVVSYAEYKKIDIIFDTEEEEIYILCDIDYIERIILNLLSNAIKYSGEYCKIEVVININQNKEVLVLIKDNGIGIPENKKEEIFNRFEKIDKTMNRENEGSGIGLYIVKSLVELQGGVIWAEKNLEKGSSFFIKFPVVDVYDEICASKESESILKENNIIEKMNIEFSDIYLK</sequence>
<evidence type="ECO:0000256" key="2">
    <source>
        <dbReference type="ARBA" id="ARBA00004370"/>
    </source>
</evidence>
<dbReference type="OrthoDB" id="9813394at2"/>
<dbReference type="Proteomes" id="UP000184447">
    <property type="component" value="Unassembled WGS sequence"/>
</dbReference>
<dbReference type="Gene3D" id="3.30.450.20">
    <property type="entry name" value="PAS domain"/>
    <property type="match status" value="1"/>
</dbReference>
<organism evidence="11 12">
    <name type="scientific">Clostridium grantii DSM 8605</name>
    <dbReference type="NCBI Taxonomy" id="1121316"/>
    <lineage>
        <taxon>Bacteria</taxon>
        <taxon>Bacillati</taxon>
        <taxon>Bacillota</taxon>
        <taxon>Clostridia</taxon>
        <taxon>Eubacteriales</taxon>
        <taxon>Clostridiaceae</taxon>
        <taxon>Clostridium</taxon>
    </lineage>
</organism>
<dbReference type="SMART" id="SM00387">
    <property type="entry name" value="HATPase_c"/>
    <property type="match status" value="1"/>
</dbReference>
<keyword evidence="12" id="KW-1185">Reference proteome</keyword>
<dbReference type="PANTHER" id="PTHR43547">
    <property type="entry name" value="TWO-COMPONENT HISTIDINE KINASE"/>
    <property type="match status" value="1"/>
</dbReference>
<evidence type="ECO:0000259" key="10">
    <source>
        <dbReference type="PROSITE" id="PS50109"/>
    </source>
</evidence>
<keyword evidence="6" id="KW-0418">Kinase</keyword>
<dbReference type="InterPro" id="IPR004358">
    <property type="entry name" value="Sig_transdc_His_kin-like_C"/>
</dbReference>
<accession>A0A1M5W4P4</accession>
<dbReference type="AlphaFoldDB" id="A0A1M5W4P4"/>
<evidence type="ECO:0000256" key="8">
    <source>
        <dbReference type="SAM" id="Coils"/>
    </source>
</evidence>
<keyword evidence="9" id="KW-0812">Transmembrane</keyword>
<feature type="transmembrane region" description="Helical" evidence="9">
    <location>
        <begin position="12"/>
        <end position="29"/>
    </location>
</feature>
<protein>
    <recommendedName>
        <fullName evidence="3">histidine kinase</fullName>
        <ecNumber evidence="3">2.7.13.3</ecNumber>
    </recommendedName>
</protein>
<dbReference type="EC" id="2.7.13.3" evidence="3"/>
<feature type="transmembrane region" description="Helical" evidence="9">
    <location>
        <begin position="136"/>
        <end position="155"/>
    </location>
</feature>
<dbReference type="RefSeq" id="WP_073338913.1">
    <property type="nucleotide sequence ID" value="NZ_FQXM01000015.1"/>
</dbReference>
<evidence type="ECO:0000256" key="1">
    <source>
        <dbReference type="ARBA" id="ARBA00000085"/>
    </source>
</evidence>
<dbReference type="STRING" id="1121316.SAMN02745207_02662"/>
<feature type="transmembrane region" description="Helical" evidence="9">
    <location>
        <begin position="35"/>
        <end position="56"/>
    </location>
</feature>
<reference evidence="11 12" key="1">
    <citation type="submission" date="2016-11" db="EMBL/GenBank/DDBJ databases">
        <authorList>
            <person name="Jaros S."/>
            <person name="Januszkiewicz K."/>
            <person name="Wedrychowicz H."/>
        </authorList>
    </citation>
    <scope>NUCLEOTIDE SEQUENCE [LARGE SCALE GENOMIC DNA]</scope>
    <source>
        <strain evidence="11 12">DSM 8605</strain>
    </source>
</reference>
<keyword evidence="7" id="KW-0902">Two-component regulatory system</keyword>
<comment type="catalytic activity">
    <reaction evidence="1">
        <text>ATP + protein L-histidine = ADP + protein N-phospho-L-histidine.</text>
        <dbReference type="EC" id="2.7.13.3"/>
    </reaction>
</comment>
<dbReference type="InterPro" id="IPR036097">
    <property type="entry name" value="HisK_dim/P_sf"/>
</dbReference>
<dbReference type="InterPro" id="IPR003594">
    <property type="entry name" value="HATPase_dom"/>
</dbReference>
<dbReference type="InterPro" id="IPR036890">
    <property type="entry name" value="HATPase_C_sf"/>
</dbReference>
<dbReference type="CDD" id="cd00075">
    <property type="entry name" value="HATPase"/>
    <property type="match status" value="1"/>
</dbReference>
<dbReference type="InterPro" id="IPR003661">
    <property type="entry name" value="HisK_dim/P_dom"/>
</dbReference>
<gene>
    <name evidence="11" type="ORF">SAMN02745207_02662</name>
</gene>
<keyword evidence="4" id="KW-0597">Phosphoprotein</keyword>
<keyword evidence="9" id="KW-0472">Membrane</keyword>
<keyword evidence="9" id="KW-1133">Transmembrane helix</keyword>
<evidence type="ECO:0000256" key="9">
    <source>
        <dbReference type="SAM" id="Phobius"/>
    </source>
</evidence>
<evidence type="ECO:0000256" key="4">
    <source>
        <dbReference type="ARBA" id="ARBA00022553"/>
    </source>
</evidence>
<dbReference type="InterPro" id="IPR033425">
    <property type="entry name" value="MASE3"/>
</dbReference>
<evidence type="ECO:0000256" key="6">
    <source>
        <dbReference type="ARBA" id="ARBA00022777"/>
    </source>
</evidence>
<dbReference type="InterPro" id="IPR005467">
    <property type="entry name" value="His_kinase_dom"/>
</dbReference>
<dbReference type="SMART" id="SM00388">
    <property type="entry name" value="HisKA"/>
    <property type="match status" value="1"/>
</dbReference>
<dbReference type="SUPFAM" id="SSF55874">
    <property type="entry name" value="ATPase domain of HSP90 chaperone/DNA topoisomerase II/histidine kinase"/>
    <property type="match status" value="1"/>
</dbReference>
<dbReference type="PRINTS" id="PR00344">
    <property type="entry name" value="BCTRLSENSOR"/>
</dbReference>
<dbReference type="GO" id="GO:0016020">
    <property type="term" value="C:membrane"/>
    <property type="evidence" value="ECO:0007669"/>
    <property type="project" value="UniProtKB-SubCell"/>
</dbReference>
<evidence type="ECO:0000313" key="11">
    <source>
        <dbReference type="EMBL" id="SHH82421.1"/>
    </source>
</evidence>